<keyword evidence="2" id="KW-1185">Reference proteome</keyword>
<dbReference type="Proteomes" id="UP000836841">
    <property type="component" value="Chromosome 3"/>
</dbReference>
<organism evidence="1 2">
    <name type="scientific">Thlaspi arvense</name>
    <name type="common">Field penny-cress</name>
    <dbReference type="NCBI Taxonomy" id="13288"/>
    <lineage>
        <taxon>Eukaryota</taxon>
        <taxon>Viridiplantae</taxon>
        <taxon>Streptophyta</taxon>
        <taxon>Embryophyta</taxon>
        <taxon>Tracheophyta</taxon>
        <taxon>Spermatophyta</taxon>
        <taxon>Magnoliopsida</taxon>
        <taxon>eudicotyledons</taxon>
        <taxon>Gunneridae</taxon>
        <taxon>Pentapetalae</taxon>
        <taxon>rosids</taxon>
        <taxon>malvids</taxon>
        <taxon>Brassicales</taxon>
        <taxon>Brassicaceae</taxon>
        <taxon>Thlaspideae</taxon>
        <taxon>Thlaspi</taxon>
    </lineage>
</organism>
<dbReference type="PANTHER" id="PTHR47165">
    <property type="entry name" value="OS03G0429900 PROTEIN"/>
    <property type="match status" value="1"/>
</dbReference>
<evidence type="ECO:0000313" key="2">
    <source>
        <dbReference type="Proteomes" id="UP000836841"/>
    </source>
</evidence>
<dbReference type="PANTHER" id="PTHR47165:SF4">
    <property type="entry name" value="OS03G0429900 PROTEIN"/>
    <property type="match status" value="1"/>
</dbReference>
<accession>A0AAU9RX03</accession>
<name>A0AAU9RX03_THLAR</name>
<evidence type="ECO:0000313" key="1">
    <source>
        <dbReference type="EMBL" id="CAH2052673.1"/>
    </source>
</evidence>
<gene>
    <name evidence="1" type="ORF">TAV2_LOCUS11628</name>
</gene>
<dbReference type="InterPro" id="IPR012340">
    <property type="entry name" value="NA-bd_OB-fold"/>
</dbReference>
<feature type="non-terminal residue" evidence="1">
    <location>
        <position position="1"/>
    </location>
</feature>
<dbReference type="EMBL" id="OU466859">
    <property type="protein sequence ID" value="CAH2052673.1"/>
    <property type="molecule type" value="Genomic_DNA"/>
</dbReference>
<reference evidence="1 2" key="1">
    <citation type="submission" date="2022-03" db="EMBL/GenBank/DDBJ databases">
        <authorList>
            <person name="Nunn A."/>
            <person name="Chopra R."/>
            <person name="Nunn A."/>
            <person name="Contreras Garrido A."/>
        </authorList>
    </citation>
    <scope>NUCLEOTIDE SEQUENCE [LARGE SCALE GENOMIC DNA]</scope>
</reference>
<protein>
    <submittedName>
        <fullName evidence="1">Uncharacterized protein</fullName>
    </submittedName>
</protein>
<sequence>MRRGPEGASGAEVFVLHTPHITESLLPNSEIEITLPHTKTTTMSATDIIAIPANANFVTFDDLRRSTQQVIGRLLRFWDARNIKKNGEYMGIVLLLLDEKLIVSTSLNSIFYLTPISNSGCDDQYRPQLREDAIFNIEGFEVGRCTKLYKITDHPFVLRFLASTTIAEMHVVSPTIKHERFMLRNIDHLQALANPNLELPDVVGQICFIQGLNLDDPTSTQHLVAYLTTGDTMHSVMVVTNINPKLFGGNLYLNSTPATRFFFDNTIHAIQQFTTRMGIQSIEPFVQTETKDGIRKKEAVSIAKLNDFISKSNEQRQEADFVCKACVLGVLQRNGWSYVSCAAYSRKLSKSGTNLKCNKCISWNFLLSQNMSVGQKEKDFSKWILQVGDGVALKANQEVEKYTEEESILIDDNLLIPETDKPLEKLCKSDLDKLKESAILKPRNET</sequence>
<dbReference type="AlphaFoldDB" id="A0AAU9RX03"/>
<dbReference type="CDD" id="cd04480">
    <property type="entry name" value="RPA1_DBD_A_like"/>
    <property type="match status" value="1"/>
</dbReference>
<proteinExistence type="predicted"/>
<dbReference type="SUPFAM" id="SSF50249">
    <property type="entry name" value="Nucleic acid-binding proteins"/>
    <property type="match status" value="1"/>
</dbReference>
<dbReference type="Gene3D" id="2.40.50.140">
    <property type="entry name" value="Nucleic acid-binding proteins"/>
    <property type="match status" value="1"/>
</dbReference>